<dbReference type="Proteomes" id="UP000601027">
    <property type="component" value="Unassembled WGS sequence"/>
</dbReference>
<dbReference type="SUPFAM" id="SSF55729">
    <property type="entry name" value="Acyl-CoA N-acyltransferases (Nat)"/>
    <property type="match status" value="1"/>
</dbReference>
<dbReference type="Pfam" id="PF13508">
    <property type="entry name" value="Acetyltransf_7"/>
    <property type="match status" value="1"/>
</dbReference>
<evidence type="ECO:0000259" key="2">
    <source>
        <dbReference type="PROSITE" id="PS51186"/>
    </source>
</evidence>
<name>A0ABS1XMK6_9ACTN</name>
<evidence type="ECO:0000313" key="3">
    <source>
        <dbReference type="EMBL" id="MBM0230489.1"/>
    </source>
</evidence>
<comment type="caution">
    <text evidence="3">The sequence shown here is derived from an EMBL/GenBank/DDBJ whole genome shotgun (WGS) entry which is preliminary data.</text>
</comment>
<evidence type="ECO:0000256" key="1">
    <source>
        <dbReference type="SAM" id="MobiDB-lite"/>
    </source>
</evidence>
<protein>
    <submittedName>
        <fullName evidence="3">GNAT family N-acetyltransferase</fullName>
    </submittedName>
</protein>
<accession>A0ABS1XMK6</accession>
<dbReference type="InterPro" id="IPR016181">
    <property type="entry name" value="Acyl_CoA_acyltransferase"/>
</dbReference>
<dbReference type="RefSeq" id="WP_203172962.1">
    <property type="nucleotide sequence ID" value="NZ_JAEVHM010000001.1"/>
</dbReference>
<sequence>MVKRSSRSRRREPIRRPIPATRLSASADRVTDLTGQRLVDGWPVTEQVRVRLARGADMAAVRRLTALAGVRLEDEVADDVDAGVGGAALRAGLDGGPDTYMRYMAEKFTGPQAMDPRRLLPPATLVLVAEHDQRGVVGAVVAYPPGGVLKQLVEHQRRAGLGSQQLFQLVMAGVMWMVRIKAIAVDETMRGRGIGSALLHRCQQIYAHCGYMITYGQMADSPELERFYRSHGFDVLERDSGFDPWVVLGVHAEIRPDPGERTFVRHQKASANRRPGRVPAPRHSSRTPFDPGTLALHDDHLPTLLTQGSGELLAIQFLPLLWIKMAEGQRANACIDACTQLRYAYQQFGIAAEILPVGVVIHDPDGGRTRYATDEPSWYDDTTLVGHTILLLPEHDRLVDPTIEQVPEVRALRQGPVIGRLPEPDRQALRDGETSFAVQRAGLLIEYQPVRPEHRDRLLSGPLLARNDVLYRRGAVNLATMAVQAFRDAGAADRIRQTTAFPRLTALLDAIGDAPIRVDEITNNVLIHLPGGPVQLDQVPVPRPT</sequence>
<reference evidence="3 4" key="1">
    <citation type="submission" date="2021-01" db="EMBL/GenBank/DDBJ databases">
        <title>Draft genome sequence of Micromonospora sp. strain STR1_7.</title>
        <authorList>
            <person name="Karlyshev A."/>
            <person name="Jawad R."/>
        </authorList>
    </citation>
    <scope>NUCLEOTIDE SEQUENCE [LARGE SCALE GENOMIC DNA]</scope>
    <source>
        <strain evidence="3 4">STR1-7</strain>
    </source>
</reference>
<dbReference type="InterPro" id="IPR000182">
    <property type="entry name" value="GNAT_dom"/>
</dbReference>
<evidence type="ECO:0000313" key="4">
    <source>
        <dbReference type="Proteomes" id="UP000601027"/>
    </source>
</evidence>
<gene>
    <name evidence="3" type="ORF">JNW91_00540</name>
</gene>
<keyword evidence="4" id="KW-1185">Reference proteome</keyword>
<dbReference type="Gene3D" id="3.40.630.30">
    <property type="match status" value="1"/>
</dbReference>
<feature type="region of interest" description="Disordered" evidence="1">
    <location>
        <begin position="266"/>
        <end position="291"/>
    </location>
</feature>
<dbReference type="PROSITE" id="PS51186">
    <property type="entry name" value="GNAT"/>
    <property type="match status" value="1"/>
</dbReference>
<feature type="domain" description="N-acetyltransferase" evidence="2">
    <location>
        <begin position="87"/>
        <end position="253"/>
    </location>
</feature>
<dbReference type="EMBL" id="JAEVHM010000001">
    <property type="protein sequence ID" value="MBM0230489.1"/>
    <property type="molecule type" value="Genomic_DNA"/>
</dbReference>
<dbReference type="CDD" id="cd04301">
    <property type="entry name" value="NAT_SF"/>
    <property type="match status" value="1"/>
</dbReference>
<proteinExistence type="predicted"/>
<organism evidence="3 4">
    <name type="scientific">Micromonospora parastrephiae</name>
    <dbReference type="NCBI Taxonomy" id="2806101"/>
    <lineage>
        <taxon>Bacteria</taxon>
        <taxon>Bacillati</taxon>
        <taxon>Actinomycetota</taxon>
        <taxon>Actinomycetes</taxon>
        <taxon>Micromonosporales</taxon>
        <taxon>Micromonosporaceae</taxon>
        <taxon>Micromonospora</taxon>
    </lineage>
</organism>